<dbReference type="PROSITE" id="PS00486">
    <property type="entry name" value="DNA_MISMATCH_REPAIR_2"/>
    <property type="match status" value="1"/>
</dbReference>
<dbReference type="OrthoDB" id="121051at2759"/>
<dbReference type="Pfam" id="PF05192">
    <property type="entry name" value="MutS_III"/>
    <property type="match status" value="1"/>
</dbReference>
<keyword evidence="15" id="KW-1185">Reference proteome</keyword>
<dbReference type="InterPro" id="IPR007696">
    <property type="entry name" value="DNA_mismatch_repair_MutS_core"/>
</dbReference>
<evidence type="ECO:0000259" key="13">
    <source>
        <dbReference type="PROSITE" id="PS00486"/>
    </source>
</evidence>
<evidence type="ECO:0000256" key="4">
    <source>
        <dbReference type="ARBA" id="ARBA00022741"/>
    </source>
</evidence>
<evidence type="ECO:0000256" key="2">
    <source>
        <dbReference type="ARBA" id="ARBA00006271"/>
    </source>
</evidence>
<keyword evidence="11" id="KW-0175">Coiled coil</keyword>
<dbReference type="Pfam" id="PF01624">
    <property type="entry name" value="MutS_I"/>
    <property type="match status" value="1"/>
</dbReference>
<dbReference type="Pfam" id="PF00153">
    <property type="entry name" value="Mito_carr"/>
    <property type="match status" value="4"/>
</dbReference>
<dbReference type="InterPro" id="IPR018108">
    <property type="entry name" value="MCP_transmembrane"/>
</dbReference>
<dbReference type="Pfam" id="PF05190">
    <property type="entry name" value="MutS_IV"/>
    <property type="match status" value="1"/>
</dbReference>
<feature type="domain" description="DNA mismatch repair proteins mutS family" evidence="13">
    <location>
        <begin position="1268"/>
        <end position="1284"/>
    </location>
</feature>
<feature type="repeat" description="Solcar" evidence="10">
    <location>
        <begin position="1748"/>
        <end position="1842"/>
    </location>
</feature>
<evidence type="ECO:0000313" key="15">
    <source>
        <dbReference type="Proteomes" id="UP000383932"/>
    </source>
</evidence>
<dbReference type="Gene3D" id="1.50.40.10">
    <property type="entry name" value="Mitochondrial carrier domain"/>
    <property type="match status" value="2"/>
</dbReference>
<comment type="subcellular location">
    <subcellularLocation>
        <location evidence="1">Membrane</location>
        <topology evidence="1">Multi-pass membrane protein</topology>
    </subcellularLocation>
</comment>
<dbReference type="SUPFAM" id="SSF103506">
    <property type="entry name" value="Mitochondrial carrier"/>
    <property type="match status" value="1"/>
</dbReference>
<dbReference type="Pfam" id="PF00488">
    <property type="entry name" value="MutS_V"/>
    <property type="match status" value="1"/>
</dbReference>
<name>A0A5N5QMY0_9AGAM</name>
<keyword evidence="4" id="KW-0547">Nucleotide-binding</keyword>
<dbReference type="InterPro" id="IPR007695">
    <property type="entry name" value="DNA_mismatch_repair_MutS-lik_N"/>
</dbReference>
<dbReference type="InterPro" id="IPR045076">
    <property type="entry name" value="MutS"/>
</dbReference>
<keyword evidence="3 10" id="KW-0812">Transmembrane</keyword>
<gene>
    <name evidence="14" type="ORF">CTheo_3649</name>
</gene>
<feature type="compositionally biased region" description="Polar residues" evidence="12">
    <location>
        <begin position="328"/>
        <end position="345"/>
    </location>
</feature>
<dbReference type="GO" id="GO:0032301">
    <property type="term" value="C:MutSalpha complex"/>
    <property type="evidence" value="ECO:0007669"/>
    <property type="project" value="TreeGrafter"/>
</dbReference>
<dbReference type="InterPro" id="IPR036187">
    <property type="entry name" value="DNA_mismatch_repair_MutS_sf"/>
</dbReference>
<dbReference type="InterPro" id="IPR023395">
    <property type="entry name" value="MCP_dom_sf"/>
</dbReference>
<keyword evidence="5" id="KW-0227">DNA damage</keyword>
<feature type="region of interest" description="Disordered" evidence="12">
    <location>
        <begin position="1456"/>
        <end position="1480"/>
    </location>
</feature>
<dbReference type="SMART" id="SM00534">
    <property type="entry name" value="MUTSac"/>
    <property type="match status" value="1"/>
</dbReference>
<dbReference type="GO" id="GO:0008757">
    <property type="term" value="F:S-adenosylmethionine-dependent methyltransferase activity"/>
    <property type="evidence" value="ECO:0007669"/>
    <property type="project" value="UniProtKB-ARBA"/>
</dbReference>
<feature type="region of interest" description="Disordered" evidence="12">
    <location>
        <begin position="235"/>
        <end position="473"/>
    </location>
</feature>
<dbReference type="SUPFAM" id="SSF55271">
    <property type="entry name" value="DNA repair protein MutS, domain I"/>
    <property type="match status" value="1"/>
</dbReference>
<keyword evidence="7" id="KW-1133">Transmembrane helix</keyword>
<dbReference type="Pfam" id="PF10294">
    <property type="entry name" value="Methyltransf_16"/>
    <property type="match status" value="1"/>
</dbReference>
<dbReference type="GO" id="GO:0030983">
    <property type="term" value="F:mismatched DNA binding"/>
    <property type="evidence" value="ECO:0007669"/>
    <property type="project" value="InterPro"/>
</dbReference>
<evidence type="ECO:0000256" key="5">
    <source>
        <dbReference type="ARBA" id="ARBA00022763"/>
    </source>
</evidence>
<dbReference type="SUPFAM" id="SSF48334">
    <property type="entry name" value="DNA repair protein MutS, domain III"/>
    <property type="match status" value="1"/>
</dbReference>
<dbReference type="InterPro" id="IPR007860">
    <property type="entry name" value="DNA_mmatch_repair_MutS_con_dom"/>
</dbReference>
<feature type="repeat" description="Solcar" evidence="10">
    <location>
        <begin position="1489"/>
        <end position="1644"/>
    </location>
</feature>
<dbReference type="Gene3D" id="3.40.1170.10">
    <property type="entry name" value="DNA repair protein MutS, domain I"/>
    <property type="match status" value="1"/>
</dbReference>
<dbReference type="GO" id="GO:0016020">
    <property type="term" value="C:membrane"/>
    <property type="evidence" value="ECO:0007669"/>
    <property type="project" value="UniProtKB-SubCell"/>
</dbReference>
<dbReference type="Gene3D" id="1.10.1420.10">
    <property type="match status" value="2"/>
</dbReference>
<feature type="compositionally biased region" description="Polar residues" evidence="12">
    <location>
        <begin position="304"/>
        <end position="321"/>
    </location>
</feature>
<dbReference type="NCBIfam" id="NF003810">
    <property type="entry name" value="PRK05399.1"/>
    <property type="match status" value="1"/>
</dbReference>
<dbReference type="GO" id="GO:0005524">
    <property type="term" value="F:ATP binding"/>
    <property type="evidence" value="ECO:0007669"/>
    <property type="project" value="UniProtKB-KW"/>
</dbReference>
<evidence type="ECO:0000256" key="1">
    <source>
        <dbReference type="ARBA" id="ARBA00004141"/>
    </source>
</evidence>
<dbReference type="InterPro" id="IPR016151">
    <property type="entry name" value="DNA_mismatch_repair_MutS_N"/>
</dbReference>
<evidence type="ECO:0000256" key="9">
    <source>
        <dbReference type="ARBA" id="ARBA00023136"/>
    </source>
</evidence>
<dbReference type="PANTHER" id="PTHR11361">
    <property type="entry name" value="DNA MISMATCH REPAIR PROTEIN MUTS FAMILY MEMBER"/>
    <property type="match status" value="1"/>
</dbReference>
<keyword evidence="8" id="KW-0238">DNA-binding</keyword>
<dbReference type="Gene3D" id="3.40.50.150">
    <property type="entry name" value="Vaccinia Virus protein VP39"/>
    <property type="match status" value="1"/>
</dbReference>
<comment type="similarity">
    <text evidence="2">Belongs to the DNA mismatch repair MutS family.</text>
</comment>
<evidence type="ECO:0000313" key="14">
    <source>
        <dbReference type="EMBL" id="KAB5592938.1"/>
    </source>
</evidence>
<reference evidence="14 15" key="1">
    <citation type="journal article" date="2019" name="Fungal Biol. Biotechnol.">
        <title>Draft genome sequence of fastidious pathogen Ceratobasidium theobromae, which causes vascular-streak dieback in Theobroma cacao.</title>
        <authorList>
            <person name="Ali S.S."/>
            <person name="Asman A."/>
            <person name="Shao J."/>
            <person name="Firmansyah A.P."/>
            <person name="Susilo A.W."/>
            <person name="Rosmana A."/>
            <person name="McMahon P."/>
            <person name="Junaid M."/>
            <person name="Guest D."/>
            <person name="Kheng T.Y."/>
            <person name="Meinhardt L.W."/>
            <person name="Bailey B.A."/>
        </authorList>
    </citation>
    <scope>NUCLEOTIDE SEQUENCE [LARGE SCALE GENOMIC DNA]</scope>
    <source>
        <strain evidence="14 15">CT2</strain>
    </source>
</reference>
<dbReference type="Gene3D" id="3.30.420.110">
    <property type="entry name" value="MutS, connector domain"/>
    <property type="match status" value="1"/>
</dbReference>
<evidence type="ECO:0000256" key="10">
    <source>
        <dbReference type="PROSITE-ProRule" id="PRU00282"/>
    </source>
</evidence>
<dbReference type="SUPFAM" id="SSF53150">
    <property type="entry name" value="DNA repair protein MutS, domain II"/>
    <property type="match status" value="1"/>
</dbReference>
<comment type="caution">
    <text evidence="14">The sequence shown here is derived from an EMBL/GenBank/DDBJ whole genome shotgun (WGS) entry which is preliminary data.</text>
</comment>
<dbReference type="InterPro" id="IPR007861">
    <property type="entry name" value="DNA_mismatch_repair_MutS_clamp"/>
</dbReference>
<dbReference type="Gene3D" id="3.40.50.300">
    <property type="entry name" value="P-loop containing nucleotide triphosphate hydrolases"/>
    <property type="match status" value="1"/>
</dbReference>
<protein>
    <submittedName>
        <fullName evidence="14">DNA mismatch repair protein msh6</fullName>
    </submittedName>
</protein>
<dbReference type="InterPro" id="IPR029063">
    <property type="entry name" value="SAM-dependent_MTases_sf"/>
</dbReference>
<dbReference type="Pfam" id="PF05188">
    <property type="entry name" value="MutS_II"/>
    <property type="match status" value="1"/>
</dbReference>
<proteinExistence type="inferred from homology"/>
<keyword evidence="9 10" id="KW-0472">Membrane</keyword>
<dbReference type="SMART" id="SM00533">
    <property type="entry name" value="MUTSd"/>
    <property type="match status" value="1"/>
</dbReference>
<feature type="coiled-coil region" evidence="11">
    <location>
        <begin position="997"/>
        <end position="1024"/>
    </location>
</feature>
<dbReference type="PANTHER" id="PTHR11361:SF148">
    <property type="entry name" value="DNA MISMATCH REPAIR PROTEIN MSH6"/>
    <property type="match status" value="1"/>
</dbReference>
<dbReference type="PROSITE" id="PS50920">
    <property type="entry name" value="SOLCAR"/>
    <property type="match status" value="3"/>
</dbReference>
<evidence type="ECO:0000256" key="3">
    <source>
        <dbReference type="ARBA" id="ARBA00022692"/>
    </source>
</evidence>
<dbReference type="GO" id="GO:0006298">
    <property type="term" value="P:mismatch repair"/>
    <property type="evidence" value="ECO:0007669"/>
    <property type="project" value="InterPro"/>
</dbReference>
<dbReference type="InterPro" id="IPR027417">
    <property type="entry name" value="P-loop_NTPase"/>
</dbReference>
<dbReference type="InterPro" id="IPR000432">
    <property type="entry name" value="DNA_mismatch_repair_MutS_C"/>
</dbReference>
<accession>A0A5N5QMY0</accession>
<evidence type="ECO:0000256" key="7">
    <source>
        <dbReference type="ARBA" id="ARBA00022989"/>
    </source>
</evidence>
<dbReference type="FunFam" id="3.40.1170.10:FF:000002">
    <property type="entry name" value="DNA mismatch repair protein"/>
    <property type="match status" value="1"/>
</dbReference>
<evidence type="ECO:0000256" key="12">
    <source>
        <dbReference type="SAM" id="MobiDB-lite"/>
    </source>
</evidence>
<dbReference type="InterPro" id="IPR036678">
    <property type="entry name" value="MutS_con_dom_sf"/>
</dbReference>
<dbReference type="SUPFAM" id="SSF52540">
    <property type="entry name" value="P-loop containing nucleoside triphosphate hydrolases"/>
    <property type="match status" value="1"/>
</dbReference>
<evidence type="ECO:0000256" key="11">
    <source>
        <dbReference type="SAM" id="Coils"/>
    </source>
</evidence>
<feature type="repeat" description="Solcar" evidence="10">
    <location>
        <begin position="1651"/>
        <end position="1741"/>
    </location>
</feature>
<organism evidence="14 15">
    <name type="scientific">Ceratobasidium theobromae</name>
    <dbReference type="NCBI Taxonomy" id="1582974"/>
    <lineage>
        <taxon>Eukaryota</taxon>
        <taxon>Fungi</taxon>
        <taxon>Dikarya</taxon>
        <taxon>Basidiomycota</taxon>
        <taxon>Agaricomycotina</taxon>
        <taxon>Agaricomycetes</taxon>
        <taxon>Cantharellales</taxon>
        <taxon>Ceratobasidiaceae</taxon>
        <taxon>Ceratobasidium</taxon>
    </lineage>
</organism>
<evidence type="ECO:0000256" key="6">
    <source>
        <dbReference type="ARBA" id="ARBA00022840"/>
    </source>
</evidence>
<dbReference type="Proteomes" id="UP000383932">
    <property type="component" value="Unassembled WGS sequence"/>
</dbReference>
<dbReference type="InterPro" id="IPR019410">
    <property type="entry name" value="Methyltransf_16"/>
</dbReference>
<dbReference type="GO" id="GO:0140664">
    <property type="term" value="F:ATP-dependent DNA damage sensor activity"/>
    <property type="evidence" value="ECO:0007669"/>
    <property type="project" value="InterPro"/>
</dbReference>
<evidence type="ECO:0000256" key="8">
    <source>
        <dbReference type="ARBA" id="ARBA00023125"/>
    </source>
</evidence>
<sequence length="1849" mass="201083">MDSEDILADSLGMLGEAQSDPAESGIVRYGPLELRVAAKANTLLADAVFSPSLFFAEQIQIERIDLRGKSVLELGSGAALPLILASTREPAPSIITLSDYPDGTILSNLNRNIDTNRVHIRPSCQVKAIGYAWGTDVEPLLSALRGFDSRAEGYDVLLLSDLLHFDSSHLDLISTVSRTLSRSAHARVYVGAGLYTREPIREGFLQAGRDIGLEWSPMNNDGVWRGEKEIHSDGVPWSLGDLNARKSNRKKMPPKAKSSEGLKQKTLFNFIKPANASSASPKTPFSKHRNPSKVIGSSPDASLAGSSRPGNSSDVDANMSSPAVRAFKNSSSAHNSSPNTNTTVDMSAHDDSEDEAPVRMTTKTATKRKTMVHDSDSEAEGGQGTNQTSFAQRIAKHAASKDKAPAKKRRTSVASRDDDDFIVSDEEATAPSARSASEVDVDSGVDEDSPKKKKAPSRPPPKPTTGATSGGSSANFMLTAAEQRAQNVKADKKVNEEMYSFLKDPKDKDGIRHAEEGSDPRTLHIPKSAWNSFTPFEKQFWEIKQNHYDTVLFFQKGKFFELYENDAQIGHSEFDLKLTDRVKMKMVGVPESSFQFWAAKFLAKGYKVGRVDQAETQLGAEMRQAANKSSAGKGAASAADKIVRRELSKVLTNGTLVDPELLQDEQAGHCVSIRETEEEGEFGLCVLDASTGEFNLSSFKDDVVRTRLETIMRQIRPKELVYTKGNLSVATTRLLKVLLPGNCLWTPLRTSEGLSYDATLEELKALYPPGASSDDAMDEDVAWDSGVPDAIRSFIDNQTAIESLGSMIWYLRQLNIDKDILTQKNFNVYDPLQRGKALALDGQTLSHIEVLVNSEGSEEGTLLKLLGRCTTPFGEIWICNPLQDVKAINDRLDAVQDLMNHPEVESSFSKLVSGIPDLERIVSRVHAKSCHVKDFLKVLNAFESLSKGLATLAEMSEELESKSVSSLLRQAPDLKKNIKRVRSFFDVQDDSLLVPSSDDVDEAYSEIQAEIKQLEEKLTKKLNSLKSDLGCKDLNYWHSATGTKDIYIVQVPVAKKVTVPKDWKKHGGTKAITRYEVPALASTIRALKEARETRTTIVRDFKLRVFAEFDADRDIWLRAVKVTAEMDCLLSLSKASEALGTPSCRPQFVDGGGKAFVEFKNLRHPALELNMKGDFIANSVQLGGKYPNVALITGPNMGGKSTVMRMTAAGVIMAQLGMLVPCESARLSPVDAILTRMGAYDNVFTNSSTFKVELDECCKILRDATPKSLVILDELGRGTSTFDGMAIASSVLRELATNTLPLALFATHYSSLTEMGEKHPNIRNMTMQTVVDEEKRQLVMMYKFIEGVAPGSFGTHVANVAGVPAKVVDRAEQISRDFAEVSRKKQLEKRAAVSRIPLDLQADFVQLAKLAGGMKLIDDPVQQLESLKILKGAADHCGLTSEGPVSAHHRRSISPVGAHLNSSSCSQTPPPAMTLPTSTKGKQRMIEVPPIYAKAIAAATGSTMTALTMTPFDLIKTRLQTQPTSTSTPPTLFPRPSLLAKAGSPSGLTPACCRPSPLPCVRNISSLAAAHPSHGSFAGQSDSVVCLWDGSWRSERVKGFWDAVLKVSRAEGILGLWKGVGTSLTIAVPASTAYMLTYDYLNHSLPVVQVAPLLTPLTAGIAARTIVATFVSPLELIRTRLQSTPISPGVPHTMKSVLAGIQLMVASNGVRALWRGLGPTLWRDVPFSGIYWAGYENGKNVAKNYGYTGIDAAFTSGAVSGMIAAFITMPFDTLKTRRQAALVSGAEGIASSTTSLRMTELARQIIHTEGPRALFAGLTPRVAKIAPACGIMIACYEVSYFSYLSQLTF</sequence>
<keyword evidence="6" id="KW-0067">ATP-binding</keyword>
<dbReference type="EMBL" id="SSOP01000050">
    <property type="protein sequence ID" value="KAB5592938.1"/>
    <property type="molecule type" value="Genomic_DNA"/>
</dbReference>
<feature type="compositionally biased region" description="Acidic residues" evidence="12">
    <location>
        <begin position="417"/>
        <end position="428"/>
    </location>
</feature>